<dbReference type="InterPro" id="IPR000836">
    <property type="entry name" value="PRTase_dom"/>
</dbReference>
<dbReference type="Pfam" id="PF00156">
    <property type="entry name" value="Pribosyltran"/>
    <property type="match status" value="1"/>
</dbReference>
<organism evidence="8 9">
    <name type="scientific">Deinococcus roseus</name>
    <dbReference type="NCBI Taxonomy" id="392414"/>
    <lineage>
        <taxon>Bacteria</taxon>
        <taxon>Thermotogati</taxon>
        <taxon>Deinococcota</taxon>
        <taxon>Deinococci</taxon>
        <taxon>Deinococcales</taxon>
        <taxon>Deinococcaceae</taxon>
        <taxon>Deinococcus</taxon>
    </lineage>
</organism>
<feature type="binding site" description="in other chain" evidence="6">
    <location>
        <position position="89"/>
    </location>
    <ligand>
        <name>5-phospho-alpha-D-ribose 1-diphosphate</name>
        <dbReference type="ChEBI" id="CHEBI:58017"/>
        <note>ligand shared between dimeric partners</note>
    </ligand>
</feature>
<keyword evidence="6" id="KW-0460">Magnesium</keyword>
<dbReference type="PANTHER" id="PTHR19278">
    <property type="entry name" value="OROTATE PHOSPHORIBOSYLTRANSFERASE"/>
    <property type="match status" value="1"/>
</dbReference>
<feature type="domain" description="Phosphoribosyltransferase" evidence="7">
    <location>
        <begin position="55"/>
        <end position="156"/>
    </location>
</feature>
<name>A0ABQ2D5Z9_9DEIO</name>
<evidence type="ECO:0000256" key="4">
    <source>
        <dbReference type="ARBA" id="ARBA00022679"/>
    </source>
</evidence>
<dbReference type="EC" id="2.4.2.10" evidence="2 6"/>
<evidence type="ECO:0000256" key="1">
    <source>
        <dbReference type="ARBA" id="ARBA00004889"/>
    </source>
</evidence>
<feature type="binding site" evidence="6">
    <location>
        <position position="146"/>
    </location>
    <ligand>
        <name>orotate</name>
        <dbReference type="ChEBI" id="CHEBI:30839"/>
    </ligand>
</feature>
<dbReference type="HAMAP" id="MF_01208">
    <property type="entry name" value="PyrE"/>
    <property type="match status" value="1"/>
</dbReference>
<comment type="subunit">
    <text evidence="6">Homodimer.</text>
</comment>
<evidence type="ECO:0000256" key="2">
    <source>
        <dbReference type="ARBA" id="ARBA00011971"/>
    </source>
</evidence>
<dbReference type="InterPro" id="IPR023031">
    <property type="entry name" value="OPRT"/>
</dbReference>
<evidence type="ECO:0000256" key="3">
    <source>
        <dbReference type="ARBA" id="ARBA00022676"/>
    </source>
</evidence>
<dbReference type="CDD" id="cd06223">
    <property type="entry name" value="PRTases_typeI"/>
    <property type="match status" value="1"/>
</dbReference>
<keyword evidence="4 6" id="KW-0808">Transferase</keyword>
<dbReference type="RefSeq" id="WP_189004904.1">
    <property type="nucleotide sequence ID" value="NZ_BMOD01000016.1"/>
</dbReference>
<comment type="function">
    <text evidence="6">Catalyzes the transfer of a ribosyl phosphate group from 5-phosphoribose 1-diphosphate to orotate, leading to the formation of orotidine monophosphate (OMP).</text>
</comment>
<dbReference type="InterPro" id="IPR029057">
    <property type="entry name" value="PRTase-like"/>
</dbReference>
<feature type="binding site" description="in other chain" evidence="6">
    <location>
        <position position="23"/>
    </location>
    <ligand>
        <name>5-phospho-alpha-D-ribose 1-diphosphate</name>
        <dbReference type="ChEBI" id="CHEBI:58017"/>
        <note>ligand shared between dimeric partners</note>
    </ligand>
</feature>
<feature type="binding site" evidence="6">
    <location>
        <position position="118"/>
    </location>
    <ligand>
        <name>orotate</name>
        <dbReference type="ChEBI" id="CHEBI:30839"/>
    </ligand>
</feature>
<evidence type="ECO:0000313" key="8">
    <source>
        <dbReference type="EMBL" id="GGJ46311.1"/>
    </source>
</evidence>
<feature type="binding site" evidence="6">
    <location>
        <position position="88"/>
    </location>
    <ligand>
        <name>5-phospho-alpha-D-ribose 1-diphosphate</name>
        <dbReference type="ChEBI" id="CHEBI:58017"/>
        <note>ligand shared between dimeric partners</note>
    </ligand>
</feature>
<comment type="catalytic activity">
    <reaction evidence="6">
        <text>orotidine 5'-phosphate + diphosphate = orotate + 5-phospho-alpha-D-ribose 1-diphosphate</text>
        <dbReference type="Rhea" id="RHEA:10380"/>
        <dbReference type="ChEBI" id="CHEBI:30839"/>
        <dbReference type="ChEBI" id="CHEBI:33019"/>
        <dbReference type="ChEBI" id="CHEBI:57538"/>
        <dbReference type="ChEBI" id="CHEBI:58017"/>
        <dbReference type="EC" id="2.4.2.10"/>
    </reaction>
</comment>
<comment type="caution">
    <text evidence="8">The sequence shown here is derived from an EMBL/GenBank/DDBJ whole genome shotgun (WGS) entry which is preliminary data.</text>
</comment>
<keyword evidence="5 6" id="KW-0665">Pyrimidine biosynthesis</keyword>
<dbReference type="Gene3D" id="3.40.50.2020">
    <property type="match status" value="1"/>
</dbReference>
<dbReference type="PANTHER" id="PTHR19278:SF9">
    <property type="entry name" value="URIDINE 5'-MONOPHOSPHATE SYNTHASE"/>
    <property type="match status" value="1"/>
</dbReference>
<comment type="similarity">
    <text evidence="6">Belongs to the purine/pyrimidine phosphoribosyltransferase family. PyrE subfamily.</text>
</comment>
<dbReference type="GO" id="GO:0016757">
    <property type="term" value="F:glycosyltransferase activity"/>
    <property type="evidence" value="ECO:0007669"/>
    <property type="project" value="UniProtKB-KW"/>
</dbReference>
<accession>A0ABQ2D5Z9</accession>
<dbReference type="SUPFAM" id="SSF53271">
    <property type="entry name" value="PRTase-like"/>
    <property type="match status" value="1"/>
</dbReference>
<keyword evidence="9" id="KW-1185">Reference proteome</keyword>
<keyword evidence="3 6" id="KW-0328">Glycosyltransferase</keyword>
<evidence type="ECO:0000256" key="6">
    <source>
        <dbReference type="HAMAP-Rule" id="MF_01208"/>
    </source>
</evidence>
<comment type="pathway">
    <text evidence="1 6">Pyrimidine metabolism; UMP biosynthesis via de novo pathway; UMP from orotate: step 1/2.</text>
</comment>
<dbReference type="Proteomes" id="UP000632222">
    <property type="component" value="Unassembled WGS sequence"/>
</dbReference>
<comment type="cofactor">
    <cofactor evidence="6">
        <name>Mg(2+)</name>
        <dbReference type="ChEBI" id="CHEBI:18420"/>
    </cofactor>
</comment>
<comment type="caution">
    <text evidence="6">Lacks conserved residue(s) required for the propagation of feature annotation.</text>
</comment>
<protein>
    <recommendedName>
        <fullName evidence="2 6">Orotate phosphoribosyltransferase</fullName>
        <shortName evidence="6">OPRT</shortName>
        <shortName evidence="6">OPRTase</shortName>
        <ecNumber evidence="2 6">2.4.2.10</ecNumber>
    </recommendedName>
</protein>
<proteinExistence type="inferred from homology"/>
<dbReference type="EMBL" id="BMOD01000016">
    <property type="protein sequence ID" value="GGJ46311.1"/>
    <property type="molecule type" value="Genomic_DNA"/>
</dbReference>
<evidence type="ECO:0000259" key="7">
    <source>
        <dbReference type="Pfam" id="PF00156"/>
    </source>
</evidence>
<evidence type="ECO:0000313" key="9">
    <source>
        <dbReference type="Proteomes" id="UP000632222"/>
    </source>
</evidence>
<reference evidence="9" key="1">
    <citation type="journal article" date="2019" name="Int. J. Syst. Evol. Microbiol.">
        <title>The Global Catalogue of Microorganisms (GCM) 10K type strain sequencing project: providing services to taxonomists for standard genome sequencing and annotation.</title>
        <authorList>
            <consortium name="The Broad Institute Genomics Platform"/>
            <consortium name="The Broad Institute Genome Sequencing Center for Infectious Disease"/>
            <person name="Wu L."/>
            <person name="Ma J."/>
        </authorList>
    </citation>
    <scope>NUCLEOTIDE SEQUENCE [LARGE SCALE GENOMIC DNA]</scope>
    <source>
        <strain evidence="9">JCM 14370</strain>
    </source>
</reference>
<feature type="binding site" evidence="6">
    <location>
        <position position="92"/>
    </location>
    <ligand>
        <name>5-phospho-alpha-D-ribose 1-diphosphate</name>
        <dbReference type="ChEBI" id="CHEBI:58017"/>
        <note>ligand shared between dimeric partners</note>
    </ligand>
</feature>
<sequence length="168" mass="18411">MSNDTLRERISDACLLNGNFKLRSGAIATHYFDKYRLESDPVLLRDIATALLPLLPEHFDGFAGLELGGVPIATVLGQLTFKPVYFVRKERKTYGTCQQVEGGDTFGKKLVVIEDVITSGGQLLESAALMRQEGALLQHALCVVLRSPAGLKNVQAAGMELKFLIQDF</sequence>
<gene>
    <name evidence="6 8" type="primary">pyrE</name>
    <name evidence="8" type="ORF">GCM10008938_35620</name>
</gene>
<evidence type="ECO:0000256" key="5">
    <source>
        <dbReference type="ARBA" id="ARBA00022975"/>
    </source>
</evidence>
<feature type="binding site" description="in other chain" evidence="6">
    <location>
        <begin position="114"/>
        <end position="122"/>
    </location>
    <ligand>
        <name>5-phospho-alpha-D-ribose 1-diphosphate</name>
        <dbReference type="ChEBI" id="CHEBI:58017"/>
        <note>ligand shared between dimeric partners</note>
    </ligand>
</feature>